<name>A0ABQ5AGX4_9ASTR</name>
<organism evidence="2 3">
    <name type="scientific">Tanacetum coccineum</name>
    <dbReference type="NCBI Taxonomy" id="301880"/>
    <lineage>
        <taxon>Eukaryota</taxon>
        <taxon>Viridiplantae</taxon>
        <taxon>Streptophyta</taxon>
        <taxon>Embryophyta</taxon>
        <taxon>Tracheophyta</taxon>
        <taxon>Spermatophyta</taxon>
        <taxon>Magnoliopsida</taxon>
        <taxon>eudicotyledons</taxon>
        <taxon>Gunneridae</taxon>
        <taxon>Pentapetalae</taxon>
        <taxon>asterids</taxon>
        <taxon>campanulids</taxon>
        <taxon>Asterales</taxon>
        <taxon>Asteraceae</taxon>
        <taxon>Asteroideae</taxon>
        <taxon>Anthemideae</taxon>
        <taxon>Anthemidinae</taxon>
        <taxon>Tanacetum</taxon>
    </lineage>
</organism>
<evidence type="ECO:0000313" key="2">
    <source>
        <dbReference type="EMBL" id="GJT00421.1"/>
    </source>
</evidence>
<gene>
    <name evidence="2" type="ORF">Tco_0821590</name>
</gene>
<accession>A0ABQ5AGX4</accession>
<comment type="caution">
    <text evidence="2">The sequence shown here is derived from an EMBL/GenBank/DDBJ whole genome shotgun (WGS) entry which is preliminary data.</text>
</comment>
<reference evidence="2" key="1">
    <citation type="journal article" date="2022" name="Int. J. Mol. Sci.">
        <title>Draft Genome of Tanacetum Coccineum: Genomic Comparison of Closely Related Tanacetum-Family Plants.</title>
        <authorList>
            <person name="Yamashiro T."/>
            <person name="Shiraishi A."/>
            <person name="Nakayama K."/>
            <person name="Satake H."/>
        </authorList>
    </citation>
    <scope>NUCLEOTIDE SEQUENCE</scope>
</reference>
<sequence length="81" mass="9329">MAKTIKTKKDKDLKISDVKTRSKDNDKCSRSKITKHEGTSLQQDIDQDSRAQRQHNLNDLTLEEIVSLKILSRTMEALVFI</sequence>
<dbReference type="EMBL" id="BQNB010012194">
    <property type="protein sequence ID" value="GJT00421.1"/>
    <property type="molecule type" value="Genomic_DNA"/>
</dbReference>
<evidence type="ECO:0000256" key="1">
    <source>
        <dbReference type="SAM" id="MobiDB-lite"/>
    </source>
</evidence>
<keyword evidence="3" id="KW-1185">Reference proteome</keyword>
<reference evidence="2" key="2">
    <citation type="submission" date="2022-01" db="EMBL/GenBank/DDBJ databases">
        <authorList>
            <person name="Yamashiro T."/>
            <person name="Shiraishi A."/>
            <person name="Satake H."/>
            <person name="Nakayama K."/>
        </authorList>
    </citation>
    <scope>NUCLEOTIDE SEQUENCE</scope>
</reference>
<evidence type="ECO:0000313" key="3">
    <source>
        <dbReference type="Proteomes" id="UP001151760"/>
    </source>
</evidence>
<feature type="region of interest" description="Disordered" evidence="1">
    <location>
        <begin position="1"/>
        <end position="47"/>
    </location>
</feature>
<dbReference type="Proteomes" id="UP001151760">
    <property type="component" value="Unassembled WGS sequence"/>
</dbReference>
<proteinExistence type="predicted"/>
<protein>
    <submittedName>
        <fullName evidence="2">Uncharacterized protein</fullName>
    </submittedName>
</protein>
<feature type="compositionally biased region" description="Basic and acidic residues" evidence="1">
    <location>
        <begin position="7"/>
        <end position="38"/>
    </location>
</feature>